<dbReference type="InterPro" id="IPR018954">
    <property type="entry name" value="Betagal_dom2"/>
</dbReference>
<dbReference type="EMBL" id="JACMHY010000005">
    <property type="protein sequence ID" value="MBC2866180.1"/>
    <property type="molecule type" value="Genomic_DNA"/>
</dbReference>
<evidence type="ECO:0000256" key="7">
    <source>
        <dbReference type="ARBA" id="ARBA00023295"/>
    </source>
</evidence>
<keyword evidence="6" id="KW-0325">Glycoprotein</keyword>
<evidence type="ECO:0000256" key="4">
    <source>
        <dbReference type="ARBA" id="ARBA00022729"/>
    </source>
</evidence>
<dbReference type="SMART" id="SM01029">
    <property type="entry name" value="BetaGal_dom2"/>
    <property type="match status" value="1"/>
</dbReference>
<dbReference type="Pfam" id="PF13363">
    <property type="entry name" value="BetaGal_dom3"/>
    <property type="match status" value="1"/>
</dbReference>
<comment type="similarity">
    <text evidence="2 8">Belongs to the glycosyl hydrolase 35 family.</text>
</comment>
<evidence type="ECO:0000256" key="6">
    <source>
        <dbReference type="ARBA" id="ARBA00023180"/>
    </source>
</evidence>
<dbReference type="InterPro" id="IPR036833">
    <property type="entry name" value="BetaGal_dom3_sf"/>
</dbReference>
<keyword evidence="4" id="KW-0732">Signal</keyword>
<feature type="region of interest" description="Disordered" evidence="9">
    <location>
        <begin position="1274"/>
        <end position="1293"/>
    </location>
</feature>
<evidence type="ECO:0000256" key="1">
    <source>
        <dbReference type="ARBA" id="ARBA00001412"/>
    </source>
</evidence>
<dbReference type="InterPro" id="IPR013222">
    <property type="entry name" value="Glyco_hyd_98_carb-bd"/>
</dbReference>
<name>A0A7X1I0W3_9ACTN</name>
<dbReference type="Gene3D" id="2.60.120.260">
    <property type="entry name" value="Galactose-binding domain-like"/>
    <property type="match status" value="3"/>
</dbReference>
<comment type="catalytic activity">
    <reaction evidence="1">
        <text>Hydrolysis of terminal non-reducing beta-D-galactose residues in beta-D-galactosides.</text>
        <dbReference type="EC" id="3.2.1.23"/>
    </reaction>
</comment>
<dbReference type="InterPro" id="IPR008979">
    <property type="entry name" value="Galactose-bd-like_sf"/>
</dbReference>
<keyword evidence="5" id="KW-0378">Hydrolase</keyword>
<dbReference type="InterPro" id="IPR018905">
    <property type="entry name" value="A-galactase_NEW3"/>
</dbReference>
<dbReference type="InterPro" id="IPR001944">
    <property type="entry name" value="Glycoside_Hdrlase_35"/>
</dbReference>
<feature type="domain" description="Beta-galactosidase" evidence="11">
    <location>
        <begin position="576"/>
        <end position="733"/>
    </location>
</feature>
<dbReference type="Pfam" id="PF10435">
    <property type="entry name" value="BetaGal_dom2"/>
    <property type="match status" value="1"/>
</dbReference>
<evidence type="ECO:0000259" key="10">
    <source>
        <dbReference type="SMART" id="SM00776"/>
    </source>
</evidence>
<evidence type="ECO:0000313" key="13">
    <source>
        <dbReference type="Proteomes" id="UP000517694"/>
    </source>
</evidence>
<dbReference type="PRINTS" id="PR00742">
    <property type="entry name" value="GLHYDRLASE35"/>
</dbReference>
<feature type="domain" description="Glycosyl hydrolase family 98 putative carbohydrate-binding module" evidence="10">
    <location>
        <begin position="1259"/>
        <end position="1404"/>
    </location>
</feature>
<dbReference type="InterPro" id="IPR017853">
    <property type="entry name" value="GH"/>
</dbReference>
<dbReference type="PANTHER" id="PTHR23421">
    <property type="entry name" value="BETA-GALACTOSIDASE RELATED"/>
    <property type="match status" value="1"/>
</dbReference>
<dbReference type="Gene3D" id="2.60.120.1060">
    <property type="entry name" value="NPCBM/NEW2 domain"/>
    <property type="match status" value="1"/>
</dbReference>
<keyword evidence="7" id="KW-0326">Glycosidase</keyword>
<dbReference type="Pfam" id="PF13364">
    <property type="entry name" value="BetaGal_ABD2"/>
    <property type="match status" value="2"/>
</dbReference>
<dbReference type="SUPFAM" id="SSF51445">
    <property type="entry name" value="(Trans)glycosidases"/>
    <property type="match status" value="1"/>
</dbReference>
<dbReference type="Pfam" id="PF10633">
    <property type="entry name" value="NPCBM_assoc"/>
    <property type="match status" value="1"/>
</dbReference>
<gene>
    <name evidence="12" type="ORF">H1R13_14645</name>
</gene>
<dbReference type="InterPro" id="IPR025972">
    <property type="entry name" value="BetaGal_dom3"/>
</dbReference>
<dbReference type="Pfam" id="PF08305">
    <property type="entry name" value="NPCBM"/>
    <property type="match status" value="1"/>
</dbReference>
<evidence type="ECO:0000256" key="5">
    <source>
        <dbReference type="ARBA" id="ARBA00022801"/>
    </source>
</evidence>
<dbReference type="SMART" id="SM00776">
    <property type="entry name" value="NPCBM"/>
    <property type="match status" value="1"/>
</dbReference>
<reference evidence="12 13" key="1">
    <citation type="submission" date="2020-08" db="EMBL/GenBank/DDBJ databases">
        <title>Whole-Genome Sequence of French Clinical Streptomyces mexicanus Strain Q0842.</title>
        <authorList>
            <person name="Boxberger M."/>
            <person name="La Scola B."/>
        </authorList>
    </citation>
    <scope>NUCLEOTIDE SEQUENCE [LARGE SCALE GENOMIC DNA]</scope>
    <source>
        <strain evidence="12 13">Marseille-Q0842</strain>
    </source>
</reference>
<evidence type="ECO:0000256" key="8">
    <source>
        <dbReference type="RuleBase" id="RU003679"/>
    </source>
</evidence>
<accession>A0A7X1I0W3</accession>
<evidence type="ECO:0000259" key="11">
    <source>
        <dbReference type="SMART" id="SM01029"/>
    </source>
</evidence>
<dbReference type="Gene3D" id="3.20.20.80">
    <property type="entry name" value="Glycosidases"/>
    <property type="match status" value="1"/>
</dbReference>
<dbReference type="Pfam" id="PF01301">
    <property type="entry name" value="Glyco_hydro_35"/>
    <property type="match status" value="1"/>
</dbReference>
<dbReference type="Proteomes" id="UP000517694">
    <property type="component" value="Unassembled WGS sequence"/>
</dbReference>
<keyword evidence="13" id="KW-1185">Reference proteome</keyword>
<dbReference type="InterPro" id="IPR038637">
    <property type="entry name" value="NPCBM_sf"/>
</dbReference>
<evidence type="ECO:0000313" key="12">
    <source>
        <dbReference type="EMBL" id="MBC2866180.1"/>
    </source>
</evidence>
<dbReference type="Gene3D" id="2.60.40.10">
    <property type="entry name" value="Immunoglobulins"/>
    <property type="match status" value="1"/>
</dbReference>
<protein>
    <recommendedName>
        <fullName evidence="3">beta-galactosidase</fullName>
        <ecNumber evidence="3">3.2.1.23</ecNumber>
    </recommendedName>
</protein>
<evidence type="ECO:0000256" key="9">
    <source>
        <dbReference type="SAM" id="MobiDB-lite"/>
    </source>
</evidence>
<evidence type="ECO:0000256" key="2">
    <source>
        <dbReference type="ARBA" id="ARBA00009809"/>
    </source>
</evidence>
<dbReference type="SUPFAM" id="SSF51011">
    <property type="entry name" value="Glycosyl hydrolase domain"/>
    <property type="match status" value="1"/>
</dbReference>
<comment type="caution">
    <text evidence="12">The sequence shown here is derived from an EMBL/GenBank/DDBJ whole genome shotgun (WGS) entry which is preliminary data.</text>
</comment>
<dbReference type="InterPro" id="IPR031330">
    <property type="entry name" value="Gly_Hdrlase_35_cat"/>
</dbReference>
<feature type="region of interest" description="Disordered" evidence="9">
    <location>
        <begin position="1384"/>
        <end position="1405"/>
    </location>
</feature>
<dbReference type="SUPFAM" id="SSF49785">
    <property type="entry name" value="Galactose-binding domain-like"/>
    <property type="match status" value="3"/>
</dbReference>
<dbReference type="SUPFAM" id="SSF117100">
    <property type="entry name" value="Beta-galactosidase LacA, domain 3"/>
    <property type="match status" value="1"/>
</dbReference>
<sequence>MTLLEVEWSDGREAAVDRDRVGPGRARSGHRSRWRGLLAAAATLALSAGVTAPAVAGETGRQAPVAASAAPSRAHTVSFDGYSFLVDGRRTYLWSGEFHYFRLPSPDLWRDIFQKMKAAGFNSTSLYFDWGYHSPKPGVYDFSGVRDVDRLLDMAEEAGLYVIARPAPYINAEVDSGGLPGWMTTKAGRNRSDDPQFLKYADEWLTQIDRIIARHQLTDGTGSVIAYQVENEYYNGSAAGRSYMKHLEDKARADGITVPLTGNNNGTFNSGTGALDVDGPDSYPQGFNCSNPSQWNGVPDISYDHPAGKPLYTPEFQGGAFDPWGGPGYDKCAQLINDRFANVFYKQNIAVGATAQNFYMTYGGTNWGWLGMPENYTSYDYGAAIRENRQLDPKYYEDKLIGYFTQSVAPLTKTDAIKATPPDDSAVVDTARMNPDTKTQFHVLRHGNSTSTAVDRTHISLDFNARPSSDTTYTWDDPDSALQYTGSWSHVADQSYTGGDYKHTESFSNKAGDSVTVPFDGTAIRWIGPKTNNHGYADVYLDGSKVATVDDSGGENQAVIFQKTGLAPGAHTLKIVVAGNHAAGSTDDYVSIDAIDVPTAAAAEPTYPVVPQQPGTAITLDGRDSHVIVANYRLGDAQLQYSTSEIMTDATIGDRDVAVLYGDPGSDGETVLRYPSRPTVTSSGGTVTTTWDETTGDLRLNYTHQGLIRIGVSGGGKRPMLLLVGDKATAETFWRQDTAAGPVLVRGTHLLRTATSLDDGRTVALTGDNADDKNIEVFTSADRVTWNGKALDTHATGTGSLTGTIPVAAPVHLPALTDWKHAEESPEAAPGFDDSSWQVADRTTTNSVSGINSLPVLYADDYGFHTGNTWYRGRFRATGKETGIHLVSDSGGKAQAFSAWLNGTFLGSSTTGSADFAFPAGAVKSEGDNVVSVLTVNMGHEEDYNSTNGNKTARGLTSASLTGAPLTPLTWRLQGVRGGEDPQDTVRGPLSTGGLYGERAGWSLPGYPDGTWKGVSLPTTDTRPGVSWYRTDVDLDLPRGQDTSLGLTFTDDPSRKYRATIFVNGWQVGNYVNYLGPQHTFPVPNGILNPNGHNSIALAVWNLDGTTGGLGKVSLTDYGSYASSLRVAQNESPRYDRKKYAMPKRPGADVTLDVPGTAQPGQAFTAEATVRLPKDGPSASRLTASLSAPDGWSVSAAGPLSVERLHPGESATFTWKVQPPAGELPSASALTATVHYQQNGRPATGYDERIVGGIPPAPPAGKSAVSDLPFLSSTNGWGPVERDSSVGEQAAGDGRPLRIAGVGYPKGLGTNAVSDVQLYLAGQCSRLTAEVGVDDETGGAGTVTFSVIADGKTLVTTPTIRGRQSAVPIDVDVSGAQVVDLRVGDAGDGNGNDHGDWGTPTLTCA</sequence>
<dbReference type="GO" id="GO:0005975">
    <property type="term" value="P:carbohydrate metabolic process"/>
    <property type="evidence" value="ECO:0007669"/>
    <property type="project" value="InterPro"/>
</dbReference>
<dbReference type="Gene3D" id="2.60.390.10">
    <property type="entry name" value="Beta-galactosidase, domain 3"/>
    <property type="match status" value="1"/>
</dbReference>
<dbReference type="EC" id="3.2.1.23" evidence="3"/>
<dbReference type="InterPro" id="IPR013783">
    <property type="entry name" value="Ig-like_fold"/>
</dbReference>
<organism evidence="12 13">
    <name type="scientific">Streptomyces mexicanus</name>
    <dbReference type="NCBI Taxonomy" id="178566"/>
    <lineage>
        <taxon>Bacteria</taxon>
        <taxon>Bacillati</taxon>
        <taxon>Actinomycetota</taxon>
        <taxon>Actinomycetes</taxon>
        <taxon>Kitasatosporales</taxon>
        <taxon>Streptomycetaceae</taxon>
        <taxon>Streptomyces</taxon>
    </lineage>
</organism>
<evidence type="ECO:0000256" key="3">
    <source>
        <dbReference type="ARBA" id="ARBA00012756"/>
    </source>
</evidence>
<proteinExistence type="inferred from homology"/>
<dbReference type="InterPro" id="IPR025300">
    <property type="entry name" value="BetaGal_jelly_roll_dom"/>
</dbReference>
<dbReference type="GO" id="GO:0004565">
    <property type="term" value="F:beta-galactosidase activity"/>
    <property type="evidence" value="ECO:0007669"/>
    <property type="project" value="UniProtKB-EC"/>
</dbReference>